<dbReference type="InterPro" id="IPR012349">
    <property type="entry name" value="Split_barrel_FMN-bd"/>
</dbReference>
<evidence type="ECO:0000256" key="2">
    <source>
        <dbReference type="ARBA" id="ARBA00022630"/>
    </source>
</evidence>
<dbReference type="SMART" id="SM00903">
    <property type="entry name" value="Flavin_Reduct"/>
    <property type="match status" value="1"/>
</dbReference>
<comment type="similarity">
    <text evidence="4">Belongs to the flavoredoxin family.</text>
</comment>
<dbReference type="PANTHER" id="PTHR33798:SF5">
    <property type="entry name" value="FLAVIN REDUCTASE LIKE DOMAIN-CONTAINING PROTEIN"/>
    <property type="match status" value="1"/>
</dbReference>
<dbReference type="Pfam" id="PF01613">
    <property type="entry name" value="Flavin_Reduct"/>
    <property type="match status" value="1"/>
</dbReference>
<dbReference type="Gene3D" id="2.30.110.10">
    <property type="entry name" value="Electron Transport, Fmn-binding Protein, Chain A"/>
    <property type="match status" value="1"/>
</dbReference>
<dbReference type="InterPro" id="IPR002563">
    <property type="entry name" value="Flavin_Rdtase-like_dom"/>
</dbReference>
<name>A0A382F8H8_9ZZZZ</name>
<evidence type="ECO:0000313" key="6">
    <source>
        <dbReference type="EMBL" id="SVB58387.1"/>
    </source>
</evidence>
<proteinExistence type="inferred from homology"/>
<evidence type="ECO:0000256" key="4">
    <source>
        <dbReference type="ARBA" id="ARBA00038054"/>
    </source>
</evidence>
<dbReference type="GO" id="GO:0010181">
    <property type="term" value="F:FMN binding"/>
    <property type="evidence" value="ECO:0007669"/>
    <property type="project" value="InterPro"/>
</dbReference>
<dbReference type="PANTHER" id="PTHR33798">
    <property type="entry name" value="FLAVOPROTEIN OXYGENASE"/>
    <property type="match status" value="1"/>
</dbReference>
<dbReference type="SUPFAM" id="SSF50475">
    <property type="entry name" value="FMN-binding split barrel"/>
    <property type="match status" value="1"/>
</dbReference>
<feature type="domain" description="Flavin reductase like" evidence="5">
    <location>
        <begin position="58"/>
        <end position="214"/>
    </location>
</feature>
<keyword evidence="3" id="KW-0288">FMN</keyword>
<reference evidence="6" key="1">
    <citation type="submission" date="2018-05" db="EMBL/GenBank/DDBJ databases">
        <authorList>
            <person name="Lanie J.A."/>
            <person name="Ng W.-L."/>
            <person name="Kazmierczak K.M."/>
            <person name="Andrzejewski T.M."/>
            <person name="Davidsen T.M."/>
            <person name="Wayne K.J."/>
            <person name="Tettelin H."/>
            <person name="Glass J.I."/>
            <person name="Rusch D."/>
            <person name="Podicherti R."/>
            <person name="Tsui H.-C.T."/>
            <person name="Winkler M.E."/>
        </authorList>
    </citation>
    <scope>NUCLEOTIDE SEQUENCE</scope>
</reference>
<dbReference type="AlphaFoldDB" id="A0A382F8H8"/>
<evidence type="ECO:0000256" key="3">
    <source>
        <dbReference type="ARBA" id="ARBA00022643"/>
    </source>
</evidence>
<comment type="cofactor">
    <cofactor evidence="1">
        <name>FMN</name>
        <dbReference type="ChEBI" id="CHEBI:58210"/>
    </cofactor>
</comment>
<organism evidence="6">
    <name type="scientific">marine metagenome</name>
    <dbReference type="NCBI Taxonomy" id="408172"/>
    <lineage>
        <taxon>unclassified sequences</taxon>
        <taxon>metagenomes</taxon>
        <taxon>ecological metagenomes</taxon>
    </lineage>
</organism>
<keyword evidence="2" id="KW-0285">Flavoprotein</keyword>
<protein>
    <recommendedName>
        <fullName evidence="5">Flavin reductase like domain-containing protein</fullName>
    </recommendedName>
</protein>
<sequence length="249" mass="27326">MEGLVVIHVSQSPYLDRHKDSSADDQCQKGIIVTIPSGGTVLIIDPNNFEGFNRVFTGVIVPRPIAFVSSMSSDGYVNLAPYSFFNAVSYHPPTIVFSSNRKAGDKQKDTLANIEETGEFVINIVSDEIAEAMNITAAEYPMEVDEFQIAGLTHAPSQIVKPPRVAESPVNLECRLNQVVKIGEGDHEHGLVIGEVVLVHLRDDIIDGHRINHQRLKPVGRLAGNMYCSTADSYELVRPSYDPDAQRVG</sequence>
<evidence type="ECO:0000259" key="5">
    <source>
        <dbReference type="SMART" id="SM00903"/>
    </source>
</evidence>
<evidence type="ECO:0000256" key="1">
    <source>
        <dbReference type="ARBA" id="ARBA00001917"/>
    </source>
</evidence>
<dbReference type="EMBL" id="UINC01048174">
    <property type="protein sequence ID" value="SVB58387.1"/>
    <property type="molecule type" value="Genomic_DNA"/>
</dbReference>
<gene>
    <name evidence="6" type="ORF">METZ01_LOCUS211241</name>
</gene>
<accession>A0A382F8H8</accession>